<dbReference type="PANTHER" id="PTHR34978">
    <property type="entry name" value="POSSIBLE SENSOR-TRANSDUCER PROTEIN BLAR"/>
    <property type="match status" value="1"/>
</dbReference>
<gene>
    <name evidence="9" type="ORF">XM38_007810</name>
</gene>
<accession>A0A1Z3HHV1</accession>
<evidence type="ECO:0000256" key="5">
    <source>
        <dbReference type="ARBA" id="ARBA00023049"/>
    </source>
</evidence>
<keyword evidence="10" id="KW-1185">Reference proteome</keyword>
<protein>
    <submittedName>
        <fullName evidence="9">Zn-dependent protease</fullName>
    </submittedName>
</protein>
<dbReference type="Pfam" id="PF01435">
    <property type="entry name" value="Peptidase_M48"/>
    <property type="match status" value="1"/>
</dbReference>
<comment type="cofactor">
    <cofactor evidence="6">
        <name>Zn(2+)</name>
        <dbReference type="ChEBI" id="CHEBI:29105"/>
    </cofactor>
    <text evidence="6">Binds 1 zinc ion per subunit.</text>
</comment>
<dbReference type="GO" id="GO:0046872">
    <property type="term" value="F:metal ion binding"/>
    <property type="evidence" value="ECO:0007669"/>
    <property type="project" value="UniProtKB-KW"/>
</dbReference>
<reference evidence="9 10" key="1">
    <citation type="journal article" date="2016" name="Biochim. Biophys. Acta">
        <title>Characterization of red-shifted phycobilisomes isolated from the chlorophyll f-containing cyanobacterium Halomicronema hongdechloris.</title>
        <authorList>
            <person name="Li Y."/>
            <person name="Lin Y."/>
            <person name="Garvey C.J."/>
            <person name="Birch D."/>
            <person name="Corkery R.W."/>
            <person name="Loughlin P.C."/>
            <person name="Scheer H."/>
            <person name="Willows R.D."/>
            <person name="Chen M."/>
        </authorList>
    </citation>
    <scope>NUCLEOTIDE SEQUENCE [LARGE SCALE GENOMIC DNA]</scope>
    <source>
        <strain evidence="9 10">C2206</strain>
    </source>
</reference>
<dbReference type="CDD" id="cd07326">
    <property type="entry name" value="M56_BlaR1_MecR1_like"/>
    <property type="match status" value="1"/>
</dbReference>
<evidence type="ECO:0000256" key="6">
    <source>
        <dbReference type="RuleBase" id="RU003983"/>
    </source>
</evidence>
<dbReference type="GO" id="GO:0004222">
    <property type="term" value="F:metalloendopeptidase activity"/>
    <property type="evidence" value="ECO:0007669"/>
    <property type="project" value="InterPro"/>
</dbReference>
<keyword evidence="7" id="KW-1133">Transmembrane helix</keyword>
<dbReference type="PANTHER" id="PTHR34978:SF3">
    <property type="entry name" value="SLR0241 PROTEIN"/>
    <property type="match status" value="1"/>
</dbReference>
<evidence type="ECO:0000313" key="10">
    <source>
        <dbReference type="Proteomes" id="UP000191901"/>
    </source>
</evidence>
<dbReference type="AlphaFoldDB" id="A0A1Z3HHV1"/>
<comment type="similarity">
    <text evidence="6">Belongs to the peptidase M48 family.</text>
</comment>
<dbReference type="EMBL" id="CP021983">
    <property type="protein sequence ID" value="ASC69851.1"/>
    <property type="molecule type" value="Genomic_DNA"/>
</dbReference>
<keyword evidence="2" id="KW-0479">Metal-binding</keyword>
<keyword evidence="3 6" id="KW-0378">Hydrolase</keyword>
<keyword evidence="5 6" id="KW-0482">Metalloprotease</keyword>
<feature type="domain" description="Peptidase M48" evidence="8">
    <location>
        <begin position="121"/>
        <end position="163"/>
    </location>
</feature>
<dbReference type="InterPro" id="IPR001915">
    <property type="entry name" value="Peptidase_M48"/>
</dbReference>
<proteinExistence type="inferred from homology"/>
<feature type="transmembrane region" description="Helical" evidence="7">
    <location>
        <begin position="31"/>
        <end position="54"/>
    </location>
</feature>
<dbReference type="Gene3D" id="3.30.2010.10">
    <property type="entry name" value="Metalloproteases ('zincins'), catalytic domain"/>
    <property type="match status" value="1"/>
</dbReference>
<evidence type="ECO:0000313" key="9">
    <source>
        <dbReference type="EMBL" id="ASC69851.1"/>
    </source>
</evidence>
<evidence type="ECO:0000259" key="8">
    <source>
        <dbReference type="Pfam" id="PF01435"/>
    </source>
</evidence>
<evidence type="ECO:0000256" key="2">
    <source>
        <dbReference type="ARBA" id="ARBA00022723"/>
    </source>
</evidence>
<evidence type="ECO:0000256" key="3">
    <source>
        <dbReference type="ARBA" id="ARBA00022801"/>
    </source>
</evidence>
<dbReference type="InterPro" id="IPR052173">
    <property type="entry name" value="Beta-lactam_resp_regulator"/>
</dbReference>
<keyword evidence="1 6" id="KW-0645">Protease</keyword>
<organism evidence="9 10">
    <name type="scientific">Halomicronema hongdechloris C2206</name>
    <dbReference type="NCBI Taxonomy" id="1641165"/>
    <lineage>
        <taxon>Bacteria</taxon>
        <taxon>Bacillati</taxon>
        <taxon>Cyanobacteriota</taxon>
        <taxon>Cyanophyceae</taxon>
        <taxon>Nodosilineales</taxon>
        <taxon>Nodosilineaceae</taxon>
        <taxon>Halomicronema</taxon>
    </lineage>
</organism>
<keyword evidence="7" id="KW-0812">Transmembrane</keyword>
<name>A0A1Z3HHV1_9CYAN</name>
<sequence length="283" mass="31464">MHLSLLLLIGLLAVVMRLLWPRPQGSWPQRWWSTLQGFSLPPLLLLTMALAVLGMGGHGHMLGLPVSHGGCGLALLWWGIALGHLVWAGGQMVRSHQQTKHLPVLALADDHPVSILPVAIPYAAQTGIWQPKTLLSQGLLQELNQEELSAVLAHEAAHCHYQDPFWFFWLGWLRRWSGWLPRSEDFWQDLLLLRELRADQWASQRVDPLLLASVLVKLAAMQQSLAIPGAISLHEASLNRLEERVDALLNAAATDSVDSPASVFPYPGWSMALLPLLTILLHQ</sequence>
<feature type="transmembrane region" description="Helical" evidence="7">
    <location>
        <begin position="66"/>
        <end position="87"/>
    </location>
</feature>
<evidence type="ECO:0000256" key="1">
    <source>
        <dbReference type="ARBA" id="ARBA00022670"/>
    </source>
</evidence>
<keyword evidence="4 6" id="KW-0862">Zinc</keyword>
<dbReference type="STRING" id="1641165.XM38_10710"/>
<dbReference type="Proteomes" id="UP000191901">
    <property type="component" value="Chromosome"/>
</dbReference>
<evidence type="ECO:0000256" key="7">
    <source>
        <dbReference type="SAM" id="Phobius"/>
    </source>
</evidence>
<dbReference type="KEGG" id="hhg:XM38_007810"/>
<dbReference type="GO" id="GO:0006508">
    <property type="term" value="P:proteolysis"/>
    <property type="evidence" value="ECO:0007669"/>
    <property type="project" value="UniProtKB-KW"/>
</dbReference>
<keyword evidence="7" id="KW-0472">Membrane</keyword>
<evidence type="ECO:0000256" key="4">
    <source>
        <dbReference type="ARBA" id="ARBA00022833"/>
    </source>
</evidence>